<dbReference type="AlphaFoldDB" id="A0A2V3VP64"/>
<keyword evidence="3" id="KW-0805">Transcription regulation</keyword>
<evidence type="ECO:0000256" key="2">
    <source>
        <dbReference type="ARBA" id="ARBA00023012"/>
    </source>
</evidence>
<dbReference type="Gene3D" id="3.40.50.2300">
    <property type="match status" value="1"/>
</dbReference>
<reference evidence="8 9" key="1">
    <citation type="submission" date="2018-05" db="EMBL/GenBank/DDBJ databases">
        <title>Genomic Encyclopedia of Type Strains, Phase IV (KMG-IV): sequencing the most valuable type-strain genomes for metagenomic binning, comparative biology and taxonomic classification.</title>
        <authorList>
            <person name="Goeker M."/>
        </authorList>
    </citation>
    <scope>NUCLEOTIDE SEQUENCE [LARGE SCALE GENOMIC DNA]</scope>
    <source>
        <strain evidence="8 9">DSM 28556</strain>
    </source>
</reference>
<keyword evidence="9" id="KW-1185">Reference proteome</keyword>
<evidence type="ECO:0000259" key="7">
    <source>
        <dbReference type="PROSITE" id="PS50110"/>
    </source>
</evidence>
<accession>A0A2V3VP64</accession>
<dbReference type="Gene3D" id="1.25.40.10">
    <property type="entry name" value="Tetratricopeptide repeat domain"/>
    <property type="match status" value="1"/>
</dbReference>
<name>A0A2V3VP64_9BACI</name>
<evidence type="ECO:0000313" key="9">
    <source>
        <dbReference type="Proteomes" id="UP000247978"/>
    </source>
</evidence>
<feature type="domain" description="Response regulatory" evidence="7">
    <location>
        <begin position="2"/>
        <end position="116"/>
    </location>
</feature>
<sequence>MKAILVDDEPLALDILEKFINENDEMSVVAKITNPHLAIKEIIQQDVNVVFLDINLPGINGLEMAEIILGEKPNLIIIFITAHAEYALQAFDVHALDYLVKPITDSRIRKTINRVKSKLNAKKDVLKVIHLKMCNHFAINVNNDTFETISWRTAKVQEVFLYLMHNREKIVRKSTLIDLLWSETDPDRAYSQLYNTIYNVRKGLKRFQEHFQLKSTSEGYILYTSKNILIDIDDWKKDVSSLPKLNWDTINLYKDSMYKYTGAYLNDYDYWWAEGDRYKYEQLWQKVAFEIADFYFEQSKLEDAKTWYLKICNESLSERAYLSLMKIHAAEQNYEVVNRVYDRLKEKLQDEYNVKPSGKVTSWYMNWLSERNFINSHSL</sequence>
<dbReference type="GO" id="GO:0003677">
    <property type="term" value="F:DNA binding"/>
    <property type="evidence" value="ECO:0007669"/>
    <property type="project" value="UniProtKB-KW"/>
</dbReference>
<dbReference type="InterPro" id="IPR011006">
    <property type="entry name" value="CheY-like_superfamily"/>
</dbReference>
<dbReference type="InterPro" id="IPR001789">
    <property type="entry name" value="Sig_transdc_resp-reg_receiver"/>
</dbReference>
<dbReference type="InterPro" id="IPR036388">
    <property type="entry name" value="WH-like_DNA-bd_sf"/>
</dbReference>
<evidence type="ECO:0000256" key="3">
    <source>
        <dbReference type="ARBA" id="ARBA00023015"/>
    </source>
</evidence>
<evidence type="ECO:0000256" key="6">
    <source>
        <dbReference type="PROSITE-ProRule" id="PRU00169"/>
    </source>
</evidence>
<dbReference type="SUPFAM" id="SSF48452">
    <property type="entry name" value="TPR-like"/>
    <property type="match status" value="1"/>
</dbReference>
<keyword evidence="2" id="KW-0902">Two-component regulatory system</keyword>
<dbReference type="SUPFAM" id="SSF52172">
    <property type="entry name" value="CheY-like"/>
    <property type="match status" value="1"/>
</dbReference>
<dbReference type="RefSeq" id="WP_110396838.1">
    <property type="nucleotide sequence ID" value="NZ_JADIJL010000019.1"/>
</dbReference>
<gene>
    <name evidence="8" type="ORF">DFR56_115128</name>
</gene>
<dbReference type="InterPro" id="IPR011990">
    <property type="entry name" value="TPR-like_helical_dom_sf"/>
</dbReference>
<dbReference type="OrthoDB" id="3190595at2"/>
<comment type="subcellular location">
    <subcellularLocation>
        <location evidence="1">Cytoplasm</location>
    </subcellularLocation>
</comment>
<organism evidence="8 9">
    <name type="scientific">Pseudogracilibacillus auburnensis</name>
    <dbReference type="NCBI Taxonomy" id="1494959"/>
    <lineage>
        <taxon>Bacteria</taxon>
        <taxon>Bacillati</taxon>
        <taxon>Bacillota</taxon>
        <taxon>Bacilli</taxon>
        <taxon>Bacillales</taxon>
        <taxon>Bacillaceae</taxon>
        <taxon>Pseudogracilibacillus</taxon>
    </lineage>
</organism>
<dbReference type="EMBL" id="QJJQ01000015">
    <property type="protein sequence ID" value="PXW83653.1"/>
    <property type="molecule type" value="Genomic_DNA"/>
</dbReference>
<evidence type="ECO:0000256" key="5">
    <source>
        <dbReference type="ARBA" id="ARBA00023163"/>
    </source>
</evidence>
<dbReference type="GO" id="GO:0000160">
    <property type="term" value="P:phosphorelay signal transduction system"/>
    <property type="evidence" value="ECO:0007669"/>
    <property type="project" value="UniProtKB-KW"/>
</dbReference>
<dbReference type="Proteomes" id="UP000247978">
    <property type="component" value="Unassembled WGS sequence"/>
</dbReference>
<dbReference type="InterPro" id="IPR051677">
    <property type="entry name" value="AfsR-DnrI-RedD_regulator"/>
</dbReference>
<dbReference type="GO" id="GO:0006355">
    <property type="term" value="P:regulation of DNA-templated transcription"/>
    <property type="evidence" value="ECO:0007669"/>
    <property type="project" value="InterPro"/>
</dbReference>
<keyword evidence="4" id="KW-0238">DNA-binding</keyword>
<dbReference type="Gene3D" id="1.10.10.10">
    <property type="entry name" value="Winged helix-like DNA-binding domain superfamily/Winged helix DNA-binding domain"/>
    <property type="match status" value="1"/>
</dbReference>
<dbReference type="SUPFAM" id="SSF46894">
    <property type="entry name" value="C-terminal effector domain of the bipartite response regulators"/>
    <property type="match status" value="1"/>
</dbReference>
<dbReference type="SMART" id="SM00448">
    <property type="entry name" value="REC"/>
    <property type="match status" value="1"/>
</dbReference>
<dbReference type="PANTHER" id="PTHR35807">
    <property type="entry name" value="TRANSCRIPTIONAL REGULATOR REDD-RELATED"/>
    <property type="match status" value="1"/>
</dbReference>
<keyword evidence="5" id="KW-0804">Transcription</keyword>
<feature type="modified residue" description="4-aspartylphosphate" evidence="6">
    <location>
        <position position="53"/>
    </location>
</feature>
<evidence type="ECO:0000256" key="1">
    <source>
        <dbReference type="ARBA" id="ARBA00004496"/>
    </source>
</evidence>
<comment type="caution">
    <text evidence="8">The sequence shown here is derived from an EMBL/GenBank/DDBJ whole genome shotgun (WGS) entry which is preliminary data.</text>
</comment>
<evidence type="ECO:0000256" key="4">
    <source>
        <dbReference type="ARBA" id="ARBA00023125"/>
    </source>
</evidence>
<dbReference type="PROSITE" id="PS50110">
    <property type="entry name" value="RESPONSE_REGULATORY"/>
    <property type="match status" value="1"/>
</dbReference>
<evidence type="ECO:0000313" key="8">
    <source>
        <dbReference type="EMBL" id="PXW83653.1"/>
    </source>
</evidence>
<dbReference type="InterPro" id="IPR016032">
    <property type="entry name" value="Sig_transdc_resp-reg_C-effctor"/>
</dbReference>
<keyword evidence="6" id="KW-0597">Phosphoprotein</keyword>
<protein>
    <submittedName>
        <fullName evidence="8">Two-component SAPR family response regulator</fullName>
    </submittedName>
</protein>
<dbReference type="GO" id="GO:0005737">
    <property type="term" value="C:cytoplasm"/>
    <property type="evidence" value="ECO:0007669"/>
    <property type="project" value="UniProtKB-SubCell"/>
</dbReference>
<dbReference type="Pfam" id="PF00072">
    <property type="entry name" value="Response_reg"/>
    <property type="match status" value="1"/>
</dbReference>
<proteinExistence type="predicted"/>
<dbReference type="PANTHER" id="PTHR35807:SF2">
    <property type="entry name" value="TRANSCRIPTIONAL ACTIVATOR DOMAIN"/>
    <property type="match status" value="1"/>
</dbReference>